<dbReference type="SMART" id="SM00271">
    <property type="entry name" value="DnaJ"/>
    <property type="match status" value="1"/>
</dbReference>
<evidence type="ECO:0000313" key="8">
    <source>
        <dbReference type="Proteomes" id="UP001302367"/>
    </source>
</evidence>
<dbReference type="PANTHER" id="PTHR14021">
    <property type="entry name" value="IRON-SULFUR CLUSTER CO-CHAPERONE PROTEIN HSCB"/>
    <property type="match status" value="1"/>
</dbReference>
<dbReference type="EMBL" id="LKMD01000100">
    <property type="protein sequence ID" value="PIB01065.1"/>
    <property type="molecule type" value="Genomic_DNA"/>
</dbReference>
<dbReference type="Proteomes" id="UP000230605">
    <property type="component" value="Chromosome 1"/>
</dbReference>
<evidence type="ECO:0000259" key="4">
    <source>
        <dbReference type="PROSITE" id="PS50076"/>
    </source>
</evidence>
<accession>A0A2G5I8F1</accession>
<dbReference type="GO" id="GO:0001671">
    <property type="term" value="F:ATPase activator activity"/>
    <property type="evidence" value="ECO:0007669"/>
    <property type="project" value="InterPro"/>
</dbReference>
<dbReference type="SUPFAM" id="SSF46565">
    <property type="entry name" value="Chaperone J-domain"/>
    <property type="match status" value="1"/>
</dbReference>
<feature type="coiled-coil region" evidence="3">
    <location>
        <begin position="163"/>
        <end position="190"/>
    </location>
</feature>
<sequence length="247" mass="27528">MRTQLRTRLQKAAGTVALRGQHVARQPFVCKTCRAAVNGTQHRSFAASRLRSSDNTTERPIPQTPQTHYDFFPQTFPSGPPPKASFTPDLRQLRKEFLQLQAKAHPDLAPAERKSHAEALSARINEAYKTLQDPLRRAQYLLAQQGIDVEDESAKMDAAGGGDAELLMEVMEAREAVEEVENEEDLASIREENNARIADSVQVLEDAFANADFDVAAKEAVKLRYWMNIEESIHGWEKGVGGGVNHH</sequence>
<dbReference type="Gene3D" id="1.10.287.110">
    <property type="entry name" value="DnaJ domain"/>
    <property type="match status" value="1"/>
</dbReference>
<evidence type="ECO:0000256" key="1">
    <source>
        <dbReference type="ARBA" id="ARBA00010476"/>
    </source>
</evidence>
<evidence type="ECO:0000256" key="2">
    <source>
        <dbReference type="ARBA" id="ARBA00023186"/>
    </source>
</evidence>
<dbReference type="OrthoDB" id="448954at2759"/>
<dbReference type="CDD" id="cd06257">
    <property type="entry name" value="DnaJ"/>
    <property type="match status" value="1"/>
</dbReference>
<dbReference type="InterPro" id="IPR036869">
    <property type="entry name" value="J_dom_sf"/>
</dbReference>
<dbReference type="GO" id="GO:0051259">
    <property type="term" value="P:protein complex oligomerization"/>
    <property type="evidence" value="ECO:0007669"/>
    <property type="project" value="InterPro"/>
</dbReference>
<dbReference type="GO" id="GO:0044571">
    <property type="term" value="P:[2Fe-2S] cluster assembly"/>
    <property type="evidence" value="ECO:0007669"/>
    <property type="project" value="InterPro"/>
</dbReference>
<dbReference type="PROSITE" id="PS50076">
    <property type="entry name" value="DNAJ_2"/>
    <property type="match status" value="1"/>
</dbReference>
<reference evidence="6 8" key="2">
    <citation type="submission" date="2023-09" db="EMBL/GenBank/DDBJ databases">
        <title>Complete-Gapless Cercospora beticola genome.</title>
        <authorList>
            <person name="Wyatt N.A."/>
            <person name="Spanner R.E."/>
            <person name="Bolton M.D."/>
        </authorList>
    </citation>
    <scope>NUCLEOTIDE SEQUENCE [LARGE SCALE GENOMIC DNA]</scope>
    <source>
        <strain evidence="6">Cb09-40</strain>
    </source>
</reference>
<dbReference type="NCBIfam" id="TIGR00714">
    <property type="entry name" value="hscB"/>
    <property type="match status" value="1"/>
</dbReference>
<comment type="similarity">
    <text evidence="1">Belongs to the HscB family.</text>
</comment>
<dbReference type="Proteomes" id="UP001302367">
    <property type="component" value="Chromosome 1"/>
</dbReference>
<feature type="domain" description="J" evidence="4">
    <location>
        <begin position="67"/>
        <end position="144"/>
    </location>
</feature>
<dbReference type="Gene3D" id="1.20.1280.20">
    <property type="entry name" value="HscB, C-terminal domain"/>
    <property type="match status" value="1"/>
</dbReference>
<name>A0A2G5I8F1_CERBT</name>
<keyword evidence="8" id="KW-1185">Reference proteome</keyword>
<dbReference type="SUPFAM" id="SSF47144">
    <property type="entry name" value="HSC20 (HSCB), C-terminal oligomerisation domain"/>
    <property type="match status" value="1"/>
</dbReference>
<evidence type="ECO:0000313" key="6">
    <source>
        <dbReference type="EMBL" id="WPA96288.1"/>
    </source>
</evidence>
<evidence type="ECO:0000313" key="7">
    <source>
        <dbReference type="Proteomes" id="UP000230605"/>
    </source>
</evidence>
<dbReference type="InterPro" id="IPR036386">
    <property type="entry name" value="HscB_C_sf"/>
</dbReference>
<keyword evidence="2" id="KW-0143">Chaperone</keyword>
<dbReference type="GO" id="GO:0005739">
    <property type="term" value="C:mitochondrion"/>
    <property type="evidence" value="ECO:0007669"/>
    <property type="project" value="TreeGrafter"/>
</dbReference>
<dbReference type="PANTHER" id="PTHR14021:SF15">
    <property type="entry name" value="IRON-SULFUR CLUSTER CO-CHAPERONE PROTEIN HSCB"/>
    <property type="match status" value="1"/>
</dbReference>
<reference evidence="5 7" key="1">
    <citation type="submission" date="2015-10" db="EMBL/GenBank/DDBJ databases">
        <title>The cercosporin biosynthetic gene cluster was horizontally transferred to several fungal lineages and shown to be expanded in Cercospora beticola based on microsynteny with recipient genomes.</title>
        <authorList>
            <person name="De Jonge R."/>
            <person name="Ebert M.K."/>
            <person name="Suttle J.C."/>
            <person name="Jurick Ii W.M."/>
            <person name="Secor G.A."/>
            <person name="Thomma B.P."/>
            <person name="Van De Peer Y."/>
            <person name="Bolton M.D."/>
        </authorList>
    </citation>
    <scope>NUCLEOTIDE SEQUENCE [LARGE SCALE GENOMIC DNA]</scope>
    <source>
        <strain evidence="5 7">09-40</strain>
    </source>
</reference>
<gene>
    <name evidence="5" type="ORF">CB0940_00860</name>
    <name evidence="6" type="ORF">RHO25_000894</name>
</gene>
<dbReference type="AlphaFoldDB" id="A0A2G5I8F1"/>
<proteinExistence type="inferred from homology"/>
<dbReference type="InterPro" id="IPR009073">
    <property type="entry name" value="HscB_oligo_C"/>
</dbReference>
<keyword evidence="3" id="KW-0175">Coiled coil</keyword>
<dbReference type="EMBL" id="CP134184">
    <property type="protein sequence ID" value="WPA96288.1"/>
    <property type="molecule type" value="Genomic_DNA"/>
</dbReference>
<dbReference type="Pfam" id="PF00226">
    <property type="entry name" value="DnaJ"/>
    <property type="match status" value="1"/>
</dbReference>
<dbReference type="InterPro" id="IPR004640">
    <property type="entry name" value="HscB"/>
</dbReference>
<dbReference type="InterPro" id="IPR001623">
    <property type="entry name" value="DnaJ_domain"/>
</dbReference>
<organism evidence="5 7">
    <name type="scientific">Cercospora beticola</name>
    <name type="common">Sugarbeet leaf spot fungus</name>
    <dbReference type="NCBI Taxonomy" id="122368"/>
    <lineage>
        <taxon>Eukaryota</taxon>
        <taxon>Fungi</taxon>
        <taxon>Dikarya</taxon>
        <taxon>Ascomycota</taxon>
        <taxon>Pezizomycotina</taxon>
        <taxon>Dothideomycetes</taxon>
        <taxon>Dothideomycetidae</taxon>
        <taxon>Mycosphaerellales</taxon>
        <taxon>Mycosphaerellaceae</taxon>
        <taxon>Cercospora</taxon>
    </lineage>
</organism>
<dbReference type="Pfam" id="PF07743">
    <property type="entry name" value="HSCB_C"/>
    <property type="match status" value="1"/>
</dbReference>
<evidence type="ECO:0000256" key="3">
    <source>
        <dbReference type="SAM" id="Coils"/>
    </source>
</evidence>
<protein>
    <submittedName>
        <fullName evidence="5">J-type co-chaperone jac1, mitochondrial</fullName>
    </submittedName>
</protein>
<evidence type="ECO:0000313" key="5">
    <source>
        <dbReference type="EMBL" id="PIB01065.1"/>
    </source>
</evidence>
<dbReference type="GO" id="GO:0051087">
    <property type="term" value="F:protein-folding chaperone binding"/>
    <property type="evidence" value="ECO:0007669"/>
    <property type="project" value="InterPro"/>
</dbReference>